<dbReference type="AlphaFoldDB" id="A0AAX6I385"/>
<feature type="region of interest" description="Disordered" evidence="1">
    <location>
        <begin position="1"/>
        <end position="24"/>
    </location>
</feature>
<evidence type="ECO:0000313" key="3">
    <source>
        <dbReference type="Proteomes" id="UP001140949"/>
    </source>
</evidence>
<reference evidence="2" key="2">
    <citation type="submission" date="2023-04" db="EMBL/GenBank/DDBJ databases">
        <authorList>
            <person name="Bruccoleri R.E."/>
            <person name="Oakeley E.J."/>
            <person name="Faust A.-M."/>
            <person name="Dessus-Babus S."/>
            <person name="Altorfer M."/>
            <person name="Burckhardt D."/>
            <person name="Oertli M."/>
            <person name="Naumann U."/>
            <person name="Petersen F."/>
            <person name="Wong J."/>
        </authorList>
    </citation>
    <scope>NUCLEOTIDE SEQUENCE</scope>
    <source>
        <strain evidence="2">GSM-AAB239-AS_SAM_17_03QT</strain>
        <tissue evidence="2">Leaf</tissue>
    </source>
</reference>
<proteinExistence type="predicted"/>
<protein>
    <submittedName>
        <fullName evidence="2">Uncharacterized protein</fullName>
    </submittedName>
</protein>
<comment type="caution">
    <text evidence="2">The sequence shown here is derived from an EMBL/GenBank/DDBJ whole genome shotgun (WGS) entry which is preliminary data.</text>
</comment>
<sequence length="106" mass="11954">MRRSSFRRSPPPALYPGAASKLTHCRLPPSSRHRAELRSSAGPKPLLFGLFWIHWDCPCRRLGSSVELSSVPTSCRHVRVAHVDSNQSRRIAWRLPASLEETVEVV</sequence>
<accession>A0AAX6I385</accession>
<evidence type="ECO:0000313" key="2">
    <source>
        <dbReference type="EMBL" id="KAJ6847719.1"/>
    </source>
</evidence>
<name>A0AAX6I385_IRIPA</name>
<gene>
    <name evidence="2" type="ORF">M6B38_276445</name>
</gene>
<reference evidence="2" key="1">
    <citation type="journal article" date="2023" name="GigaByte">
        <title>Genome assembly of the bearded iris, Iris pallida Lam.</title>
        <authorList>
            <person name="Bruccoleri R.E."/>
            <person name="Oakeley E.J."/>
            <person name="Faust A.M.E."/>
            <person name="Altorfer M."/>
            <person name="Dessus-Babus S."/>
            <person name="Burckhardt D."/>
            <person name="Oertli M."/>
            <person name="Naumann U."/>
            <person name="Petersen F."/>
            <person name="Wong J."/>
        </authorList>
    </citation>
    <scope>NUCLEOTIDE SEQUENCE</scope>
    <source>
        <strain evidence="2">GSM-AAB239-AS_SAM_17_03QT</strain>
    </source>
</reference>
<dbReference type="EMBL" id="JANAVB010004998">
    <property type="protein sequence ID" value="KAJ6847719.1"/>
    <property type="molecule type" value="Genomic_DNA"/>
</dbReference>
<keyword evidence="3" id="KW-1185">Reference proteome</keyword>
<organism evidence="2 3">
    <name type="scientific">Iris pallida</name>
    <name type="common">Sweet iris</name>
    <dbReference type="NCBI Taxonomy" id="29817"/>
    <lineage>
        <taxon>Eukaryota</taxon>
        <taxon>Viridiplantae</taxon>
        <taxon>Streptophyta</taxon>
        <taxon>Embryophyta</taxon>
        <taxon>Tracheophyta</taxon>
        <taxon>Spermatophyta</taxon>
        <taxon>Magnoliopsida</taxon>
        <taxon>Liliopsida</taxon>
        <taxon>Asparagales</taxon>
        <taxon>Iridaceae</taxon>
        <taxon>Iridoideae</taxon>
        <taxon>Irideae</taxon>
        <taxon>Iris</taxon>
    </lineage>
</organism>
<dbReference type="Proteomes" id="UP001140949">
    <property type="component" value="Unassembled WGS sequence"/>
</dbReference>
<evidence type="ECO:0000256" key="1">
    <source>
        <dbReference type="SAM" id="MobiDB-lite"/>
    </source>
</evidence>